<reference evidence="2 3" key="1">
    <citation type="submission" date="2019-06" db="EMBL/GenBank/DDBJ databases">
        <title>New taxonomy in bacterial strain CC-CFT640, isolated from vineyard.</title>
        <authorList>
            <person name="Lin S.-Y."/>
            <person name="Tsai C.-F."/>
            <person name="Young C.-C."/>
        </authorList>
    </citation>
    <scope>NUCLEOTIDE SEQUENCE [LARGE SCALE GENOMIC DNA]</scope>
    <source>
        <strain evidence="2 3">CC-CFT640</strain>
    </source>
</reference>
<gene>
    <name evidence="2" type="ORF">FHP25_21980</name>
</gene>
<proteinExistence type="predicted"/>
<evidence type="ECO:0000313" key="2">
    <source>
        <dbReference type="EMBL" id="TXL73349.1"/>
    </source>
</evidence>
<name>A0A5C8PI28_9HYPH</name>
<feature type="region of interest" description="Disordered" evidence="1">
    <location>
        <begin position="1"/>
        <end position="55"/>
    </location>
</feature>
<accession>A0A5C8PI28</accession>
<evidence type="ECO:0000313" key="3">
    <source>
        <dbReference type="Proteomes" id="UP000321638"/>
    </source>
</evidence>
<dbReference type="Proteomes" id="UP000321638">
    <property type="component" value="Unassembled WGS sequence"/>
</dbReference>
<dbReference type="RefSeq" id="WP_147849119.1">
    <property type="nucleotide sequence ID" value="NZ_VDUZ01000026.1"/>
</dbReference>
<evidence type="ECO:0000256" key="1">
    <source>
        <dbReference type="SAM" id="MobiDB-lite"/>
    </source>
</evidence>
<sequence length="89" mass="9450">MTISSRKRQAFPSMLPSRTGSRRAAHGSLATASARERERTPPTIGPVLGIAPMPQSATADPAITEVLAVAGRIEIAQLAQSAQTESRRR</sequence>
<dbReference type="AlphaFoldDB" id="A0A5C8PI28"/>
<keyword evidence="3" id="KW-1185">Reference proteome</keyword>
<organism evidence="2 3">
    <name type="scientific">Vineibacter terrae</name>
    <dbReference type="NCBI Taxonomy" id="2586908"/>
    <lineage>
        <taxon>Bacteria</taxon>
        <taxon>Pseudomonadati</taxon>
        <taxon>Pseudomonadota</taxon>
        <taxon>Alphaproteobacteria</taxon>
        <taxon>Hyphomicrobiales</taxon>
        <taxon>Vineibacter</taxon>
    </lineage>
</organism>
<comment type="caution">
    <text evidence="2">The sequence shown here is derived from an EMBL/GenBank/DDBJ whole genome shotgun (WGS) entry which is preliminary data.</text>
</comment>
<dbReference type="EMBL" id="VDUZ01000026">
    <property type="protein sequence ID" value="TXL73349.1"/>
    <property type="molecule type" value="Genomic_DNA"/>
</dbReference>
<protein>
    <submittedName>
        <fullName evidence="2">Uncharacterized protein</fullName>
    </submittedName>
</protein>